<sequence length="123" mass="13684">MRLLLSRKISRKEFGRILPADDLAVLQRTARVVLATPIAGSGLPKGTRLLKAYGTSRSGPKRVIYLLAVAENDLFLLFYRDKNDPLGANATMKNPAFRTQLHRYLDLLQQDIQANAVDPIPLA</sequence>
<evidence type="ECO:0008006" key="3">
    <source>
        <dbReference type="Google" id="ProtNLM"/>
    </source>
</evidence>
<reference evidence="1 2" key="1">
    <citation type="submission" date="2015-10" db="EMBL/GenBank/DDBJ databases">
        <title>Metagenome-Assembled Genomes uncover a global brackish microbiome.</title>
        <authorList>
            <person name="Hugerth L.W."/>
            <person name="Larsson J."/>
            <person name="Alneberg J."/>
            <person name="Lindh M.V."/>
            <person name="Legrand C."/>
            <person name="Pinhassi J."/>
            <person name="Andersson A.F."/>
        </authorList>
    </citation>
    <scope>NUCLEOTIDE SEQUENCE [LARGE SCALE GENOMIC DNA]</scope>
    <source>
        <strain evidence="1">BACL18 MAG-120507-bin52</strain>
    </source>
</reference>
<dbReference type="Proteomes" id="UP000051269">
    <property type="component" value="Unassembled WGS sequence"/>
</dbReference>
<dbReference type="AlphaFoldDB" id="A0A0R2R8B1"/>
<name>A0A0R2R8B1_9BACT</name>
<dbReference type="EMBL" id="LIBO01000407">
    <property type="protein sequence ID" value="KRO58862.1"/>
    <property type="molecule type" value="Genomic_DNA"/>
</dbReference>
<gene>
    <name evidence="1" type="ORF">ABR82_03480</name>
</gene>
<evidence type="ECO:0000313" key="2">
    <source>
        <dbReference type="Proteomes" id="UP000051269"/>
    </source>
</evidence>
<protein>
    <recommendedName>
        <fullName evidence="3">Addiction module toxin RelE</fullName>
    </recommendedName>
</protein>
<accession>A0A0R2R8B1</accession>
<proteinExistence type="predicted"/>
<evidence type="ECO:0000313" key="1">
    <source>
        <dbReference type="EMBL" id="KRO58862.1"/>
    </source>
</evidence>
<comment type="caution">
    <text evidence="1">The sequence shown here is derived from an EMBL/GenBank/DDBJ whole genome shotgun (WGS) entry which is preliminary data.</text>
</comment>
<organism evidence="1 2">
    <name type="scientific">Verrucomicrobia subdivision 6 bacterium BACL9 MAG-120507-bin52</name>
    <dbReference type="NCBI Taxonomy" id="1655590"/>
    <lineage>
        <taxon>Bacteria</taxon>
        <taxon>Pseudomonadati</taxon>
        <taxon>Verrucomicrobiota</taxon>
        <taxon>Verrucomicrobiia</taxon>
        <taxon>Verrucomicrobiales</taxon>
        <taxon>Verrucomicrobia subdivision 6</taxon>
    </lineage>
</organism>